<dbReference type="GO" id="GO:0016787">
    <property type="term" value="F:hydrolase activity"/>
    <property type="evidence" value="ECO:0007669"/>
    <property type="project" value="InterPro"/>
</dbReference>
<dbReference type="InterPro" id="IPR004963">
    <property type="entry name" value="PAE/NOTUM"/>
</dbReference>
<keyword evidence="2" id="KW-0812">Transmembrane</keyword>
<keyword evidence="2" id="KW-0472">Membrane</keyword>
<dbReference type="Pfam" id="PF03283">
    <property type="entry name" value="PAE"/>
    <property type="match status" value="1"/>
</dbReference>
<dbReference type="PANTHER" id="PTHR21562">
    <property type="entry name" value="NOTUM-RELATED"/>
    <property type="match status" value="1"/>
</dbReference>
<evidence type="ECO:0000313" key="3">
    <source>
        <dbReference type="EMBL" id="KAF6018354.1"/>
    </source>
</evidence>
<protein>
    <submittedName>
        <fullName evidence="3">Uncharacterized protein</fullName>
    </submittedName>
</protein>
<accession>A0A7J7IY85</accession>
<proteinExistence type="inferred from homology"/>
<dbReference type="AlphaFoldDB" id="A0A7J7IY85"/>
<dbReference type="EMBL" id="VXIV02003315">
    <property type="protein sequence ID" value="KAF6018354.1"/>
    <property type="molecule type" value="Genomic_DNA"/>
</dbReference>
<name>A0A7J7IY85_BUGNE</name>
<dbReference type="PANTHER" id="PTHR21562:SF67">
    <property type="entry name" value="PECTIN ACETYLESTERASE"/>
    <property type="match status" value="1"/>
</dbReference>
<evidence type="ECO:0000313" key="4">
    <source>
        <dbReference type="Proteomes" id="UP000593567"/>
    </source>
</evidence>
<gene>
    <name evidence="3" type="ORF">EB796_023325</name>
</gene>
<comment type="caution">
    <text evidence="3">The sequence shown here is derived from an EMBL/GenBank/DDBJ whole genome shotgun (WGS) entry which is preliminary data.</text>
</comment>
<sequence>MIPYLEQRRDMASSYTMVYVPVGNRHKGFSKPTISVGYCTPKRCLVAIAVSMVIGTVIIQLLLSFRHYLRDIHLRTDKDGELVIISKKIASKHNAVCLDGSSVPGYYMKEGIDEGEQKWLIMIPHSDWCNSMEDCRSSITSPLKGTMKKAPVTLQFTDILSSDPAENAYFADWNMIRLVPCSGSSYLGNSSVSQNDDYNKELRLNGAAVLAATLEHIISTTDISKSKQVVLYGEGSGAISALAYTHYIKSTLFVPNFTTLLSSGLLFDTRKSHFNVDKFFQLHNIKGNTVLRNCDSLTCLNAEQLLRSPRTSPVVVYTVGVPLWPLTTMYGCQNETDCTAKGYREKYFKAVTGLHTQHLQIRKLITILSHCDWSLKTTVTKEDPRIVNRSIYEILVESLSGNVKTAIYIDNGDCKGKGS</sequence>
<organism evidence="3 4">
    <name type="scientific">Bugula neritina</name>
    <name type="common">Brown bryozoan</name>
    <name type="synonym">Sertularia neritina</name>
    <dbReference type="NCBI Taxonomy" id="10212"/>
    <lineage>
        <taxon>Eukaryota</taxon>
        <taxon>Metazoa</taxon>
        <taxon>Spiralia</taxon>
        <taxon>Lophotrochozoa</taxon>
        <taxon>Bryozoa</taxon>
        <taxon>Gymnolaemata</taxon>
        <taxon>Cheilostomatida</taxon>
        <taxon>Flustrina</taxon>
        <taxon>Buguloidea</taxon>
        <taxon>Bugulidae</taxon>
        <taxon>Bugula</taxon>
    </lineage>
</organism>
<comment type="similarity">
    <text evidence="1">Belongs to the pectinacetylesterase family. Notum subfamily.</text>
</comment>
<dbReference type="OrthoDB" id="2015280at2759"/>
<keyword evidence="2" id="KW-1133">Transmembrane helix</keyword>
<dbReference type="Proteomes" id="UP000593567">
    <property type="component" value="Unassembled WGS sequence"/>
</dbReference>
<reference evidence="3" key="1">
    <citation type="submission" date="2020-06" db="EMBL/GenBank/DDBJ databases">
        <title>Draft genome of Bugula neritina, a colonial animal packing powerful symbionts and potential medicines.</title>
        <authorList>
            <person name="Rayko M."/>
        </authorList>
    </citation>
    <scope>NUCLEOTIDE SEQUENCE [LARGE SCALE GENOMIC DNA]</scope>
    <source>
        <strain evidence="3">Kwan_BN1</strain>
    </source>
</reference>
<evidence type="ECO:0000256" key="1">
    <source>
        <dbReference type="ARBA" id="ARBA00010213"/>
    </source>
</evidence>
<keyword evidence="4" id="KW-1185">Reference proteome</keyword>
<feature type="transmembrane region" description="Helical" evidence="2">
    <location>
        <begin position="45"/>
        <end position="65"/>
    </location>
</feature>
<evidence type="ECO:0000256" key="2">
    <source>
        <dbReference type="SAM" id="Phobius"/>
    </source>
</evidence>